<dbReference type="EMBL" id="MU154592">
    <property type="protein sequence ID" value="KAF9492976.1"/>
    <property type="molecule type" value="Genomic_DNA"/>
</dbReference>
<dbReference type="Pfam" id="PF18758">
    <property type="entry name" value="KDZ"/>
    <property type="match status" value="1"/>
</dbReference>
<comment type="caution">
    <text evidence="2">The sequence shown here is derived from an EMBL/GenBank/DDBJ whole genome shotgun (WGS) entry which is preliminary data.</text>
</comment>
<evidence type="ECO:0000313" key="3">
    <source>
        <dbReference type="Proteomes" id="UP000807025"/>
    </source>
</evidence>
<protein>
    <recommendedName>
        <fullName evidence="1">CxC2-like cysteine cluster KDZ transposase-associated domain-containing protein</fullName>
    </recommendedName>
</protein>
<dbReference type="PANTHER" id="PTHR33096:SF1">
    <property type="entry name" value="CXC1-LIKE CYSTEINE CLUSTER ASSOCIATED WITH KDZ TRANSPOSASES DOMAIN-CONTAINING PROTEIN"/>
    <property type="match status" value="1"/>
</dbReference>
<reference evidence="2" key="1">
    <citation type="submission" date="2020-11" db="EMBL/GenBank/DDBJ databases">
        <authorList>
            <consortium name="DOE Joint Genome Institute"/>
            <person name="Ahrendt S."/>
            <person name="Riley R."/>
            <person name="Andreopoulos W."/>
            <person name="Labutti K."/>
            <person name="Pangilinan J."/>
            <person name="Ruiz-Duenas F.J."/>
            <person name="Barrasa J.M."/>
            <person name="Sanchez-Garcia M."/>
            <person name="Camarero S."/>
            <person name="Miyauchi S."/>
            <person name="Serrano A."/>
            <person name="Linde D."/>
            <person name="Babiker R."/>
            <person name="Drula E."/>
            <person name="Ayuso-Fernandez I."/>
            <person name="Pacheco R."/>
            <person name="Padilla G."/>
            <person name="Ferreira P."/>
            <person name="Barriuso J."/>
            <person name="Kellner H."/>
            <person name="Castanera R."/>
            <person name="Alfaro M."/>
            <person name="Ramirez L."/>
            <person name="Pisabarro A.G."/>
            <person name="Kuo A."/>
            <person name="Tritt A."/>
            <person name="Lipzen A."/>
            <person name="He G."/>
            <person name="Yan M."/>
            <person name="Ng V."/>
            <person name="Cullen D."/>
            <person name="Martin F."/>
            <person name="Rosso M.-N."/>
            <person name="Henrissat B."/>
            <person name="Hibbett D."/>
            <person name="Martinez A.T."/>
            <person name="Grigoriev I.V."/>
        </authorList>
    </citation>
    <scope>NUCLEOTIDE SEQUENCE</scope>
    <source>
        <strain evidence="2">ATCC 90797</strain>
    </source>
</reference>
<feature type="domain" description="CxC2-like cysteine cluster KDZ transposase-associated" evidence="1">
    <location>
        <begin position="71"/>
        <end position="169"/>
    </location>
</feature>
<dbReference type="Pfam" id="PF18803">
    <property type="entry name" value="CxC2"/>
    <property type="match status" value="1"/>
</dbReference>
<dbReference type="AlphaFoldDB" id="A0A9P5ZWB9"/>
<evidence type="ECO:0000313" key="2">
    <source>
        <dbReference type="EMBL" id="KAF9492976.1"/>
    </source>
</evidence>
<organism evidence="2 3">
    <name type="scientific">Pleurotus eryngii</name>
    <name type="common">Boletus of the steppes</name>
    <dbReference type="NCBI Taxonomy" id="5323"/>
    <lineage>
        <taxon>Eukaryota</taxon>
        <taxon>Fungi</taxon>
        <taxon>Dikarya</taxon>
        <taxon>Basidiomycota</taxon>
        <taxon>Agaricomycotina</taxon>
        <taxon>Agaricomycetes</taxon>
        <taxon>Agaricomycetidae</taxon>
        <taxon>Agaricales</taxon>
        <taxon>Pleurotineae</taxon>
        <taxon>Pleurotaceae</taxon>
        <taxon>Pleurotus</taxon>
    </lineage>
</organism>
<dbReference type="Proteomes" id="UP000807025">
    <property type="component" value="Unassembled WGS sequence"/>
</dbReference>
<evidence type="ECO:0000259" key="1">
    <source>
        <dbReference type="Pfam" id="PF18803"/>
    </source>
</evidence>
<dbReference type="InterPro" id="IPR040521">
    <property type="entry name" value="KDZ"/>
</dbReference>
<name>A0A9P5ZWB9_PLEER</name>
<dbReference type="InterPro" id="IPR041457">
    <property type="entry name" value="CxC2_KDZ-assoc"/>
</dbReference>
<dbReference type="PANTHER" id="PTHR33096">
    <property type="entry name" value="CXC2 DOMAIN-CONTAINING PROTEIN"/>
    <property type="match status" value="1"/>
</dbReference>
<gene>
    <name evidence="2" type="ORF">BDN71DRAFT_1483638</name>
</gene>
<accession>A0A9P5ZWB9</accession>
<keyword evidence="3" id="KW-1185">Reference proteome</keyword>
<dbReference type="CDD" id="cd19757">
    <property type="entry name" value="Bbox1"/>
    <property type="match status" value="1"/>
</dbReference>
<proteinExistence type="predicted"/>
<sequence length="696" mass="77786">MIWHEGLGHDLSPAACTECCTETVTSLATVRCKDCLNCRLYCHSCMVAIHKCMPLHRIEKWNGDYFAPRSLKELGLRIQLGHPCGEHCTNPQPAFDDTFTIIDSTCAHEVSLDFCGCETAKLPIIQLLCHHLFPATSVAPRTAAMFAALNHFHMLSLEGKVSAFEFWRTEISPPPDHYEALMRMMREWRHLLLLKRGGRGNKPEGPSGTLPGELALKCPACPHPEINLPSNWKTAPPDKAWLYSLFVGIDANFRLKRKNVLSDRADPGLEEGAYQEYLKTCKELVPKSTCNAHKAVNDATKREFKGLAVSGLGTVECIRHDFKCGLSSGDLRQGERYSVMDYLFFSSLQGSEHQRLVLMPLSERQVAFLVPKFHLPAHITVCQSSYSFNYTPGVGRTDGEAPECGWDFLNPAAGQTKEMGPGARRELLEDLMSDRNWKKTVGLGKTLLRRIKSAVAMCAEQIESHHDFKKRLGPTVIEPWHTAVELWEADSSNPNPFSSAVKTMTQHAVRLLLNEEEAVLLAQGKLEVFHEDVTPCILISTGLDLEEQQRSLAKDISGLGLHATDRQYLNIVQRANKLYCPAAFVLRSGDLAQSTDPVATVPTTNLWLPSSLGPRTTCPTNLGEIEWKLQFAQAHDALNQIRASLQIRAGVFQQKDRFEQGEIHETEGRRTMSWIWRVEGVAETAAQNATIHDCKQ</sequence>
<dbReference type="OrthoDB" id="3261436at2759"/>